<sequence length="198" mass="22375">MTITYFGYGSLVNADTVPSGTEVTPGKLRGWIREWKVCGTGENGVGRCALTVRQHAETEIWGVMAREPWHRLDALEKREKRYDKVGRVGTAFRCDAADRPGPADLFLFRASPDHYRWGCEKHPVLQSYLDCVLSGYFKVWGEEGVDHFLRTTDGWHVPVLPDREAPHYPRKIVLDSDLAALFDEKLTALGVRYLQPGG</sequence>
<dbReference type="Proteomes" id="UP000664096">
    <property type="component" value="Unassembled WGS sequence"/>
</dbReference>
<dbReference type="Gene3D" id="3.10.490.10">
    <property type="entry name" value="Gamma-glutamyl cyclotransferase-like"/>
    <property type="match status" value="1"/>
</dbReference>
<evidence type="ECO:0000313" key="1">
    <source>
        <dbReference type="EMBL" id="MBN9669939.1"/>
    </source>
</evidence>
<accession>A0A939EE63</accession>
<proteinExistence type="predicted"/>
<dbReference type="AlphaFoldDB" id="A0A939EE63"/>
<gene>
    <name evidence="1" type="ORF">JF539_06290</name>
</gene>
<reference evidence="1" key="1">
    <citation type="submission" date="2020-12" db="EMBL/GenBank/DDBJ databases">
        <title>Oil enriched cultivation method for isolating marine PHA-producing bacteria.</title>
        <authorList>
            <person name="Zheng W."/>
            <person name="Yu S."/>
            <person name="Huang Y."/>
        </authorList>
    </citation>
    <scope>NUCLEOTIDE SEQUENCE</scope>
    <source>
        <strain evidence="1">SY-2-12</strain>
    </source>
</reference>
<dbReference type="EMBL" id="JAEKJZ010000001">
    <property type="protein sequence ID" value="MBN9669939.1"/>
    <property type="molecule type" value="Genomic_DNA"/>
</dbReference>
<dbReference type="InterPro" id="IPR013024">
    <property type="entry name" value="GGCT-like"/>
</dbReference>
<comment type="caution">
    <text evidence="1">The sequence shown here is derived from an EMBL/GenBank/DDBJ whole genome shotgun (WGS) entry which is preliminary data.</text>
</comment>
<organism evidence="1 2">
    <name type="scientific">Roseibium aggregatum</name>
    <dbReference type="NCBI Taxonomy" id="187304"/>
    <lineage>
        <taxon>Bacteria</taxon>
        <taxon>Pseudomonadati</taxon>
        <taxon>Pseudomonadota</taxon>
        <taxon>Alphaproteobacteria</taxon>
        <taxon>Hyphomicrobiales</taxon>
        <taxon>Stappiaceae</taxon>
        <taxon>Roseibium</taxon>
    </lineage>
</organism>
<dbReference type="CDD" id="cd06661">
    <property type="entry name" value="GGCT_like"/>
    <property type="match status" value="1"/>
</dbReference>
<evidence type="ECO:0000313" key="2">
    <source>
        <dbReference type="Proteomes" id="UP000664096"/>
    </source>
</evidence>
<protein>
    <submittedName>
        <fullName evidence="1">Gamma-glutamylcyclotransferase</fullName>
    </submittedName>
</protein>
<name>A0A939EE63_9HYPH</name>
<dbReference type="RefSeq" id="WP_207139470.1">
    <property type="nucleotide sequence ID" value="NZ_JAEKJZ010000001.1"/>
</dbReference>